<evidence type="ECO:0000256" key="5">
    <source>
        <dbReference type="ARBA" id="ARBA00022679"/>
    </source>
</evidence>
<evidence type="ECO:0000256" key="2">
    <source>
        <dbReference type="ARBA" id="ARBA00007424"/>
    </source>
</evidence>
<keyword evidence="5 7" id="KW-0808">Transferase</keyword>
<dbReference type="EMBL" id="JARWAO010000003">
    <property type="protein sequence ID" value="MDR5895912.1"/>
    <property type="molecule type" value="Genomic_DNA"/>
</dbReference>
<comment type="subunit">
    <text evidence="7">Forms an icosahedral capsid composed of 60 subunits, arranged as a dodecamer of pentamers.</text>
</comment>
<proteinExistence type="inferred from homology"/>
<dbReference type="Gene3D" id="3.40.50.960">
    <property type="entry name" value="Lumazine/riboflavin synthase"/>
    <property type="match status" value="1"/>
</dbReference>
<comment type="caution">
    <text evidence="7">Lacks conserved residue(s) required for the propagation of feature annotation.</text>
</comment>
<organism evidence="8 9">
    <name type="scientific">Larsenimonas suaedae</name>
    <dbReference type="NCBI Taxonomy" id="1851019"/>
    <lineage>
        <taxon>Bacteria</taxon>
        <taxon>Pseudomonadati</taxon>
        <taxon>Pseudomonadota</taxon>
        <taxon>Gammaproteobacteria</taxon>
        <taxon>Oceanospirillales</taxon>
        <taxon>Halomonadaceae</taxon>
        <taxon>Larsenimonas</taxon>
    </lineage>
</organism>
<evidence type="ECO:0000256" key="7">
    <source>
        <dbReference type="HAMAP-Rule" id="MF_00178"/>
    </source>
</evidence>
<dbReference type="InterPro" id="IPR036467">
    <property type="entry name" value="LS/RS_sf"/>
</dbReference>
<dbReference type="RefSeq" id="WP_251589829.1">
    <property type="nucleotide sequence ID" value="NZ_JAMLJI010000001.1"/>
</dbReference>
<keyword evidence="9" id="KW-1185">Reference proteome</keyword>
<dbReference type="EC" id="2.5.1.78" evidence="3 7"/>
<keyword evidence="4 7" id="KW-0686">Riboflavin biosynthesis</keyword>
<dbReference type="NCBIfam" id="NF009084">
    <property type="entry name" value="PRK12419.1"/>
    <property type="match status" value="1"/>
</dbReference>
<dbReference type="PANTHER" id="PTHR21058:SF0">
    <property type="entry name" value="6,7-DIMETHYL-8-RIBITYLLUMAZINE SYNTHASE"/>
    <property type="match status" value="1"/>
</dbReference>
<dbReference type="SUPFAM" id="SSF52121">
    <property type="entry name" value="Lumazine synthase"/>
    <property type="match status" value="1"/>
</dbReference>
<name>A0ABU1GV58_9GAMM</name>
<dbReference type="Proteomes" id="UP001269375">
    <property type="component" value="Unassembled WGS sequence"/>
</dbReference>
<evidence type="ECO:0000256" key="3">
    <source>
        <dbReference type="ARBA" id="ARBA00012664"/>
    </source>
</evidence>
<evidence type="ECO:0000313" key="9">
    <source>
        <dbReference type="Proteomes" id="UP001269375"/>
    </source>
</evidence>
<feature type="binding site" evidence="7">
    <location>
        <position position="22"/>
    </location>
    <ligand>
        <name>5-amino-6-(D-ribitylamino)uracil</name>
        <dbReference type="ChEBI" id="CHEBI:15934"/>
    </ligand>
</feature>
<dbReference type="PANTHER" id="PTHR21058">
    <property type="entry name" value="6,7-DIMETHYL-8-RIBITYLLUMAZINE SYNTHASE DMRL SYNTHASE LUMAZINE SYNTHASE"/>
    <property type="match status" value="1"/>
</dbReference>
<feature type="binding site" evidence="7">
    <location>
        <begin position="56"/>
        <end position="58"/>
    </location>
    <ligand>
        <name>5-amino-6-(D-ribitylamino)uracil</name>
        <dbReference type="ChEBI" id="CHEBI:15934"/>
    </ligand>
</feature>
<accession>A0ABU1GV58</accession>
<protein>
    <recommendedName>
        <fullName evidence="3 7">6,7-dimethyl-8-ribityllumazine synthase</fullName>
        <shortName evidence="7">DMRL synthase</shortName>
        <shortName evidence="7">LS</shortName>
        <shortName evidence="7">Lumazine synthase</shortName>
        <ecNumber evidence="3 7">2.5.1.78</ecNumber>
    </recommendedName>
</protein>
<feature type="active site" description="Proton donor" evidence="7">
    <location>
        <position position="88"/>
    </location>
</feature>
<dbReference type="GO" id="GO:0000906">
    <property type="term" value="F:6,7-dimethyl-8-ribityllumazine synthase activity"/>
    <property type="evidence" value="ECO:0007669"/>
    <property type="project" value="UniProtKB-EC"/>
</dbReference>
<comment type="pathway">
    <text evidence="1 7">Cofactor biosynthesis; riboflavin biosynthesis; riboflavin from 2-hydroxy-3-oxobutyl phosphate and 5-amino-6-(D-ribitylamino)uracil: step 1/2.</text>
</comment>
<gene>
    <name evidence="7" type="primary">ribH</name>
    <name evidence="8" type="ORF">QC825_07510</name>
</gene>
<comment type="function">
    <text evidence="7">Catalyzes the formation of 6,7-dimethyl-8-ribityllumazine by condensation of 5-amino-6-(D-ribitylamino)uracil with 3,4-dihydroxy-2-butanone 4-phosphate. This is the penultimate step in the biosynthesis of riboflavin.</text>
</comment>
<comment type="caution">
    <text evidence="8">The sequence shown here is derived from an EMBL/GenBank/DDBJ whole genome shotgun (WGS) entry which is preliminary data.</text>
</comment>
<feature type="binding site" evidence="7">
    <location>
        <position position="113"/>
    </location>
    <ligand>
        <name>5-amino-6-(D-ribitylamino)uracil</name>
        <dbReference type="ChEBI" id="CHEBI:15934"/>
    </ligand>
</feature>
<dbReference type="InterPro" id="IPR034964">
    <property type="entry name" value="LS"/>
</dbReference>
<evidence type="ECO:0000256" key="4">
    <source>
        <dbReference type="ARBA" id="ARBA00022619"/>
    </source>
</evidence>
<reference evidence="8 9" key="1">
    <citation type="submission" date="2023-04" db="EMBL/GenBank/DDBJ databases">
        <title>A long-awaited taxogenomic arrangement of the family Halomonadaceae.</title>
        <authorList>
            <person name="De La Haba R."/>
            <person name="Chuvochina M."/>
            <person name="Wittouck S."/>
            <person name="Arahal D.R."/>
            <person name="Sanchez-Porro C."/>
            <person name="Hugenholtz P."/>
            <person name="Ventosa A."/>
        </authorList>
    </citation>
    <scope>NUCLEOTIDE SEQUENCE [LARGE SCALE GENOMIC DNA]</scope>
    <source>
        <strain evidence="8 9">DSM 22428</strain>
    </source>
</reference>
<feature type="binding site" evidence="7">
    <location>
        <begin position="80"/>
        <end position="82"/>
    </location>
    <ligand>
        <name>5-amino-6-(D-ribitylamino)uracil</name>
        <dbReference type="ChEBI" id="CHEBI:15934"/>
    </ligand>
</feature>
<feature type="binding site" evidence="7">
    <location>
        <position position="127"/>
    </location>
    <ligand>
        <name>(2S)-2-hydroxy-3-oxobutyl phosphate</name>
        <dbReference type="ChEBI" id="CHEBI:58830"/>
    </ligand>
</feature>
<dbReference type="InterPro" id="IPR002180">
    <property type="entry name" value="LS/RS"/>
</dbReference>
<evidence type="ECO:0000256" key="1">
    <source>
        <dbReference type="ARBA" id="ARBA00004917"/>
    </source>
</evidence>
<comment type="similarity">
    <text evidence="2 7">Belongs to the DMRL synthase family.</text>
</comment>
<comment type="catalytic activity">
    <reaction evidence="6 7">
        <text>(2S)-2-hydroxy-3-oxobutyl phosphate + 5-amino-6-(D-ribitylamino)uracil = 6,7-dimethyl-8-(1-D-ribityl)lumazine + phosphate + 2 H2O + H(+)</text>
        <dbReference type="Rhea" id="RHEA:26152"/>
        <dbReference type="ChEBI" id="CHEBI:15377"/>
        <dbReference type="ChEBI" id="CHEBI:15378"/>
        <dbReference type="ChEBI" id="CHEBI:15934"/>
        <dbReference type="ChEBI" id="CHEBI:43474"/>
        <dbReference type="ChEBI" id="CHEBI:58201"/>
        <dbReference type="ChEBI" id="CHEBI:58830"/>
        <dbReference type="EC" id="2.5.1.78"/>
    </reaction>
</comment>
<dbReference type="HAMAP" id="MF_00178">
    <property type="entry name" value="Lumazine_synth"/>
    <property type="match status" value="1"/>
</dbReference>
<evidence type="ECO:0000313" key="8">
    <source>
        <dbReference type="EMBL" id="MDR5895912.1"/>
    </source>
</evidence>
<evidence type="ECO:0000256" key="6">
    <source>
        <dbReference type="ARBA" id="ARBA00048785"/>
    </source>
</evidence>
<dbReference type="Pfam" id="PF00885">
    <property type="entry name" value="DMRL_synthase"/>
    <property type="match status" value="1"/>
</dbReference>
<sequence length="158" mass="17420">MNQLSPSSYATKARIGFIQADWHSDIVSKARHGFGQALEALGLNEQQIIDVTVPGVLEIPLQARLMAEQNQCDLIVAAGFIVDGGIYRHDFVSSTVIDALMRVQLDSLVPVLSVVLTPHNFQESEAHEAFFREHFVAKGQEAANACRMTLDNMATLKR</sequence>